<protein>
    <recommendedName>
        <fullName evidence="3">C4H2-type domain-containing protein</fullName>
    </recommendedName>
</protein>
<dbReference type="OrthoDB" id="64353at2759"/>
<dbReference type="Proteomes" id="UP000678499">
    <property type="component" value="Unassembled WGS sequence"/>
</dbReference>
<reference evidence="4" key="1">
    <citation type="submission" date="2020-11" db="EMBL/GenBank/DDBJ databases">
        <authorList>
            <person name="Tran Van P."/>
        </authorList>
    </citation>
    <scope>NUCLEOTIDE SEQUENCE</scope>
</reference>
<feature type="compositionally biased region" description="Basic residues" evidence="2">
    <location>
        <begin position="185"/>
        <end position="197"/>
    </location>
</feature>
<evidence type="ECO:0000259" key="3">
    <source>
        <dbReference type="PROSITE" id="PS51896"/>
    </source>
</evidence>
<feature type="coiled-coil region" evidence="1">
    <location>
        <begin position="61"/>
        <end position="92"/>
    </location>
</feature>
<keyword evidence="5" id="KW-1185">Reference proteome</keyword>
<proteinExistence type="predicted"/>
<evidence type="ECO:0000256" key="1">
    <source>
        <dbReference type="SAM" id="Coils"/>
    </source>
</evidence>
<dbReference type="GO" id="GO:0045666">
    <property type="term" value="P:positive regulation of neuron differentiation"/>
    <property type="evidence" value="ECO:0007669"/>
    <property type="project" value="TreeGrafter"/>
</dbReference>
<feature type="region of interest" description="Disordered" evidence="2">
    <location>
        <begin position="185"/>
        <end position="205"/>
    </location>
</feature>
<dbReference type="PROSITE" id="PS51896">
    <property type="entry name" value="ZF_C4H2"/>
    <property type="match status" value="1"/>
</dbReference>
<dbReference type="InterPro" id="IPR044069">
    <property type="entry name" value="ZF_C4H2"/>
</dbReference>
<dbReference type="AlphaFoldDB" id="A0A7R9BGX2"/>
<keyword evidence="1" id="KW-0175">Coiled coil</keyword>
<evidence type="ECO:0000313" key="5">
    <source>
        <dbReference type="Proteomes" id="UP000678499"/>
    </source>
</evidence>
<dbReference type="InterPro" id="IPR018482">
    <property type="entry name" value="Znf-C4H2"/>
</dbReference>
<accession>A0A7R9BGX2</accession>
<evidence type="ECO:0000256" key="2">
    <source>
        <dbReference type="SAM" id="MobiDB-lite"/>
    </source>
</evidence>
<sequence>MTTNDAAYLAKLEAVKEIRCGFFFKSCSYRLKKKSLCYFERMKSRTLFELRAKLISELEKVDAEERAMADFRQEMELLLQEKMAHVEELRQIHADINSLETIMKQADAAKDGALKSACRLMEDYRPLKHEVDRYRQELLGLRKLPDLHEMESQVSLEQQPPPMKACLSCHQQIHRNAPICPLCKAKSRSRNPKKPKRKDPPGLSDDEKDSIFFLFAIQPVDLLDLKMLPNISA</sequence>
<dbReference type="GO" id="GO:0005634">
    <property type="term" value="C:nucleus"/>
    <property type="evidence" value="ECO:0007669"/>
    <property type="project" value="TreeGrafter"/>
</dbReference>
<dbReference type="Pfam" id="PF10146">
    <property type="entry name" value="zf-C4H2"/>
    <property type="match status" value="1"/>
</dbReference>
<evidence type="ECO:0000313" key="4">
    <source>
        <dbReference type="EMBL" id="CAD7274398.1"/>
    </source>
</evidence>
<feature type="domain" description="C4H2-type" evidence="3">
    <location>
        <begin position="158"/>
        <end position="200"/>
    </location>
</feature>
<dbReference type="PANTHER" id="PTHR31058:SF2">
    <property type="entry name" value="ZINC FINGER C4H2 DOMAIN-CONTAINING PROTEIN"/>
    <property type="match status" value="1"/>
</dbReference>
<feature type="non-terminal residue" evidence="4">
    <location>
        <position position="233"/>
    </location>
</feature>
<dbReference type="EMBL" id="OA882282">
    <property type="protein sequence ID" value="CAD7274398.1"/>
    <property type="molecule type" value="Genomic_DNA"/>
</dbReference>
<dbReference type="EMBL" id="CAJPEX010000245">
    <property type="protein sequence ID" value="CAG0914550.1"/>
    <property type="molecule type" value="Genomic_DNA"/>
</dbReference>
<name>A0A7R9BGX2_9CRUS</name>
<gene>
    <name evidence="4" type="ORF">NMOB1V02_LOCUS2230</name>
</gene>
<dbReference type="PANTHER" id="PTHR31058">
    <property type="entry name" value="ZINC FINGER C4H2 DOMAIN-CONTAINING PROTEIN"/>
    <property type="match status" value="1"/>
</dbReference>
<organism evidence="4">
    <name type="scientific">Notodromas monacha</name>
    <dbReference type="NCBI Taxonomy" id="399045"/>
    <lineage>
        <taxon>Eukaryota</taxon>
        <taxon>Metazoa</taxon>
        <taxon>Ecdysozoa</taxon>
        <taxon>Arthropoda</taxon>
        <taxon>Crustacea</taxon>
        <taxon>Oligostraca</taxon>
        <taxon>Ostracoda</taxon>
        <taxon>Podocopa</taxon>
        <taxon>Podocopida</taxon>
        <taxon>Cypridocopina</taxon>
        <taxon>Cypridoidea</taxon>
        <taxon>Cyprididae</taxon>
        <taxon>Notodromas</taxon>
    </lineage>
</organism>